<sequence>GRSVTLAGCEAVWTGVWQRLAAAVLFNPVQRGECYSVPRSGCPLRNHQFPSLQISPAGSAKNRRGPPLQ</sequence>
<name>A0ABD0PWQ3_CIRMR</name>
<evidence type="ECO:0000256" key="1">
    <source>
        <dbReference type="SAM" id="MobiDB-lite"/>
    </source>
</evidence>
<gene>
    <name evidence="2" type="ORF">M9458_027029</name>
</gene>
<dbReference type="EMBL" id="JAMKFB020000013">
    <property type="protein sequence ID" value="KAL0178135.1"/>
    <property type="molecule type" value="Genomic_DNA"/>
</dbReference>
<keyword evidence="3" id="KW-1185">Reference proteome</keyword>
<feature type="region of interest" description="Disordered" evidence="1">
    <location>
        <begin position="48"/>
        <end position="69"/>
    </location>
</feature>
<feature type="non-terminal residue" evidence="2">
    <location>
        <position position="69"/>
    </location>
</feature>
<evidence type="ECO:0000313" key="3">
    <source>
        <dbReference type="Proteomes" id="UP001529510"/>
    </source>
</evidence>
<dbReference type="AlphaFoldDB" id="A0ABD0PWQ3"/>
<reference evidence="2 3" key="1">
    <citation type="submission" date="2024-05" db="EMBL/GenBank/DDBJ databases">
        <title>Genome sequencing and assembly of Indian major carp, Cirrhinus mrigala (Hamilton, 1822).</title>
        <authorList>
            <person name="Mohindra V."/>
            <person name="Chowdhury L.M."/>
            <person name="Lal K."/>
            <person name="Jena J.K."/>
        </authorList>
    </citation>
    <scope>NUCLEOTIDE SEQUENCE [LARGE SCALE GENOMIC DNA]</scope>
    <source>
        <strain evidence="2">CM1030</strain>
        <tissue evidence="2">Blood</tissue>
    </source>
</reference>
<comment type="caution">
    <text evidence="2">The sequence shown here is derived from an EMBL/GenBank/DDBJ whole genome shotgun (WGS) entry which is preliminary data.</text>
</comment>
<organism evidence="2 3">
    <name type="scientific">Cirrhinus mrigala</name>
    <name type="common">Mrigala</name>
    <dbReference type="NCBI Taxonomy" id="683832"/>
    <lineage>
        <taxon>Eukaryota</taxon>
        <taxon>Metazoa</taxon>
        <taxon>Chordata</taxon>
        <taxon>Craniata</taxon>
        <taxon>Vertebrata</taxon>
        <taxon>Euteleostomi</taxon>
        <taxon>Actinopterygii</taxon>
        <taxon>Neopterygii</taxon>
        <taxon>Teleostei</taxon>
        <taxon>Ostariophysi</taxon>
        <taxon>Cypriniformes</taxon>
        <taxon>Cyprinidae</taxon>
        <taxon>Labeoninae</taxon>
        <taxon>Labeonini</taxon>
        <taxon>Cirrhinus</taxon>
    </lineage>
</organism>
<evidence type="ECO:0000313" key="2">
    <source>
        <dbReference type="EMBL" id="KAL0178135.1"/>
    </source>
</evidence>
<dbReference type="Proteomes" id="UP001529510">
    <property type="component" value="Unassembled WGS sequence"/>
</dbReference>
<proteinExistence type="predicted"/>
<protein>
    <submittedName>
        <fullName evidence="2">Uncharacterized protein</fullName>
    </submittedName>
</protein>
<accession>A0ABD0PWQ3</accession>
<feature type="non-terminal residue" evidence="2">
    <location>
        <position position="1"/>
    </location>
</feature>